<dbReference type="InParanoid" id="B0DYE5"/>
<dbReference type="RefSeq" id="XP_001888935.1">
    <property type="nucleotide sequence ID" value="XM_001888900.1"/>
</dbReference>
<gene>
    <name evidence="1" type="ORF">LACBIDRAFT_314371</name>
</gene>
<dbReference type="GeneID" id="6084602"/>
<organism evidence="2">
    <name type="scientific">Laccaria bicolor (strain S238N-H82 / ATCC MYA-4686)</name>
    <name type="common">Bicoloured deceiver</name>
    <name type="synonym">Laccaria laccata var. bicolor</name>
    <dbReference type="NCBI Taxonomy" id="486041"/>
    <lineage>
        <taxon>Eukaryota</taxon>
        <taxon>Fungi</taxon>
        <taxon>Dikarya</taxon>
        <taxon>Basidiomycota</taxon>
        <taxon>Agaricomycotina</taxon>
        <taxon>Agaricomycetes</taxon>
        <taxon>Agaricomycetidae</taxon>
        <taxon>Agaricales</taxon>
        <taxon>Agaricineae</taxon>
        <taxon>Hydnangiaceae</taxon>
        <taxon>Laccaria</taxon>
    </lineage>
</organism>
<dbReference type="Proteomes" id="UP000001194">
    <property type="component" value="Unassembled WGS sequence"/>
</dbReference>
<dbReference type="OrthoDB" id="3087641at2759"/>
<dbReference type="EMBL" id="DS547150">
    <property type="protein sequence ID" value="EDR00376.1"/>
    <property type="molecule type" value="Genomic_DNA"/>
</dbReference>
<reference evidence="1 2" key="1">
    <citation type="journal article" date="2008" name="Nature">
        <title>The genome of Laccaria bicolor provides insights into mycorrhizal symbiosis.</title>
        <authorList>
            <person name="Martin F."/>
            <person name="Aerts A."/>
            <person name="Ahren D."/>
            <person name="Brun A."/>
            <person name="Danchin E.G.J."/>
            <person name="Duchaussoy F."/>
            <person name="Gibon J."/>
            <person name="Kohler A."/>
            <person name="Lindquist E."/>
            <person name="Pereda V."/>
            <person name="Salamov A."/>
            <person name="Shapiro H.J."/>
            <person name="Wuyts J."/>
            <person name="Blaudez D."/>
            <person name="Buee M."/>
            <person name="Brokstein P."/>
            <person name="Canbaeck B."/>
            <person name="Cohen D."/>
            <person name="Courty P.E."/>
            <person name="Coutinho P.M."/>
            <person name="Delaruelle C."/>
            <person name="Detter J.C."/>
            <person name="Deveau A."/>
            <person name="DiFazio S."/>
            <person name="Duplessis S."/>
            <person name="Fraissinet-Tachet L."/>
            <person name="Lucic E."/>
            <person name="Frey-Klett P."/>
            <person name="Fourrey C."/>
            <person name="Feussner I."/>
            <person name="Gay G."/>
            <person name="Grimwood J."/>
            <person name="Hoegger P.J."/>
            <person name="Jain P."/>
            <person name="Kilaru S."/>
            <person name="Labbe J."/>
            <person name="Lin Y.C."/>
            <person name="Legue V."/>
            <person name="Le Tacon F."/>
            <person name="Marmeisse R."/>
            <person name="Melayah D."/>
            <person name="Montanini B."/>
            <person name="Muratet M."/>
            <person name="Nehls U."/>
            <person name="Niculita-Hirzel H."/>
            <person name="Oudot-Le Secq M.P."/>
            <person name="Peter M."/>
            <person name="Quesneville H."/>
            <person name="Rajashekar B."/>
            <person name="Reich M."/>
            <person name="Rouhier N."/>
            <person name="Schmutz J."/>
            <person name="Yin T."/>
            <person name="Chalot M."/>
            <person name="Henrissat B."/>
            <person name="Kuees U."/>
            <person name="Lucas S."/>
            <person name="Van de Peer Y."/>
            <person name="Podila G.K."/>
            <person name="Polle A."/>
            <person name="Pukkila P.J."/>
            <person name="Richardson P.M."/>
            <person name="Rouze P."/>
            <person name="Sanders I.R."/>
            <person name="Stajich J.E."/>
            <person name="Tunlid A."/>
            <person name="Tuskan G."/>
            <person name="Grigoriev I.V."/>
        </authorList>
    </citation>
    <scope>NUCLEOTIDE SEQUENCE [LARGE SCALE GENOMIC DNA]</scope>
    <source>
        <strain evidence="2">S238N-H82 / ATCC MYA-4686</strain>
    </source>
</reference>
<protein>
    <submittedName>
        <fullName evidence="1">Predicted protein</fullName>
    </submittedName>
</protein>
<evidence type="ECO:0000313" key="2">
    <source>
        <dbReference type="Proteomes" id="UP000001194"/>
    </source>
</evidence>
<dbReference type="HOGENOM" id="CLU_170502_0_0_1"/>
<evidence type="ECO:0000313" key="1">
    <source>
        <dbReference type="EMBL" id="EDR00376.1"/>
    </source>
</evidence>
<proteinExistence type="predicted"/>
<sequence length="86" mass="9657">MYIRRQPLLLENGRGPYDVYAGSYLILAVCRSLASGCTRWCLARNRAFGPTRWCWGRTSDIGLERSALVVHTGVGLKMSVFGCICW</sequence>
<keyword evidence="2" id="KW-1185">Reference proteome</keyword>
<dbReference type="KEGG" id="lbc:LACBIDRAFT_314371"/>
<accession>B0DYE5</accession>
<name>B0DYE5_LACBS</name>
<dbReference type="AlphaFoldDB" id="B0DYE5"/>